<reference evidence="2 3" key="1">
    <citation type="submission" date="2019-03" db="EMBL/GenBank/DDBJ databases">
        <title>Genomic Encyclopedia of Type Strains, Phase III (KMG-III): the genomes of soil and plant-associated and newly described type strains.</title>
        <authorList>
            <person name="Whitman W."/>
        </authorList>
    </citation>
    <scope>NUCLEOTIDE SEQUENCE [LARGE SCALE GENOMIC DNA]</scope>
    <source>
        <strain evidence="2 3">CECT 8446</strain>
    </source>
</reference>
<feature type="domain" description="Enoyl reductase (ER)" evidence="1">
    <location>
        <begin position="10"/>
        <end position="318"/>
    </location>
</feature>
<dbReference type="InterPro" id="IPR036291">
    <property type="entry name" value="NAD(P)-bd_dom_sf"/>
</dbReference>
<gene>
    <name evidence="2" type="ORF">DFQ04_2483</name>
</gene>
<dbReference type="SUPFAM" id="SSF50129">
    <property type="entry name" value="GroES-like"/>
    <property type="match status" value="1"/>
</dbReference>
<proteinExistence type="predicted"/>
<keyword evidence="3" id="KW-1185">Reference proteome</keyword>
<dbReference type="Gene3D" id="3.40.50.720">
    <property type="entry name" value="NAD(P)-binding Rossmann-like Domain"/>
    <property type="match status" value="1"/>
</dbReference>
<dbReference type="OrthoDB" id="648910at2"/>
<dbReference type="EMBL" id="SNYF01000007">
    <property type="protein sequence ID" value="TDQ16365.1"/>
    <property type="molecule type" value="Genomic_DNA"/>
</dbReference>
<dbReference type="PANTHER" id="PTHR11695">
    <property type="entry name" value="ALCOHOL DEHYDROGENASE RELATED"/>
    <property type="match status" value="1"/>
</dbReference>
<dbReference type="Gene3D" id="3.90.180.10">
    <property type="entry name" value="Medium-chain alcohol dehydrogenases, catalytic domain"/>
    <property type="match status" value="1"/>
</dbReference>
<evidence type="ECO:0000259" key="1">
    <source>
        <dbReference type="SMART" id="SM00829"/>
    </source>
</evidence>
<dbReference type="CDD" id="cd08267">
    <property type="entry name" value="MDR1"/>
    <property type="match status" value="1"/>
</dbReference>
<dbReference type="InterPro" id="IPR013154">
    <property type="entry name" value="ADH-like_N"/>
</dbReference>
<evidence type="ECO:0000313" key="2">
    <source>
        <dbReference type="EMBL" id="TDQ16365.1"/>
    </source>
</evidence>
<sequence>MKASYRSHYCSPDEIQLKEIPIPEPKANEVLVEIKATTVNRTDMGVLTGKPYAMRAFAGFPNPKKPVTGTDFAGIIKKVGAEVKEFKEGDRVWGFNDNGAGTHAEFACYPVKDALLKFPDSIDFAEMVTCAEGAHYAVNFINKVNLSAGMKVLVNGGTGAIGSAAIQILKSMGIEVTAVCFQKDAELVKSLGPDRVIEIEKQDFTQENHHYDFVFDAVGKSRFSLCKRILKPDGIYISSELGPNWENLWRAMGTPFLGKPKVIFPIPTDIQESMKKVQDLYLQGKFKPLIDPKRFTLDQIREAFTYVSSGKKIGNVILEI</sequence>
<dbReference type="AlphaFoldDB" id="A0A4R6T4J3"/>
<dbReference type="SUPFAM" id="SSF51735">
    <property type="entry name" value="NAD(P)-binding Rossmann-fold domains"/>
    <property type="match status" value="1"/>
</dbReference>
<dbReference type="Pfam" id="PF13602">
    <property type="entry name" value="ADH_zinc_N_2"/>
    <property type="match status" value="1"/>
</dbReference>
<protein>
    <submittedName>
        <fullName evidence="2">NADPH:quinone reductase-like Zn-dependent oxidoreductase</fullName>
    </submittedName>
</protein>
<dbReference type="RefSeq" id="WP_133556240.1">
    <property type="nucleotide sequence ID" value="NZ_SNYF01000007.1"/>
</dbReference>
<dbReference type="GO" id="GO:0016491">
    <property type="term" value="F:oxidoreductase activity"/>
    <property type="evidence" value="ECO:0007669"/>
    <property type="project" value="InterPro"/>
</dbReference>
<comment type="caution">
    <text evidence="2">The sequence shown here is derived from an EMBL/GenBank/DDBJ whole genome shotgun (WGS) entry which is preliminary data.</text>
</comment>
<accession>A0A4R6T4J3</accession>
<name>A0A4R6T4J3_9BACT</name>
<dbReference type="SMART" id="SM00829">
    <property type="entry name" value="PKS_ER"/>
    <property type="match status" value="1"/>
</dbReference>
<dbReference type="InterPro" id="IPR050700">
    <property type="entry name" value="YIM1/Zinc_Alcohol_DH_Fams"/>
</dbReference>
<dbReference type="InterPro" id="IPR020843">
    <property type="entry name" value="ER"/>
</dbReference>
<dbReference type="Pfam" id="PF08240">
    <property type="entry name" value="ADH_N"/>
    <property type="match status" value="1"/>
</dbReference>
<dbReference type="Proteomes" id="UP000294535">
    <property type="component" value="Unassembled WGS sequence"/>
</dbReference>
<dbReference type="InterPro" id="IPR011032">
    <property type="entry name" value="GroES-like_sf"/>
</dbReference>
<organism evidence="2 3">
    <name type="scientific">Algoriphagus boseongensis</name>
    <dbReference type="NCBI Taxonomy" id="1442587"/>
    <lineage>
        <taxon>Bacteria</taxon>
        <taxon>Pseudomonadati</taxon>
        <taxon>Bacteroidota</taxon>
        <taxon>Cytophagia</taxon>
        <taxon>Cytophagales</taxon>
        <taxon>Cyclobacteriaceae</taxon>
        <taxon>Algoriphagus</taxon>
    </lineage>
</organism>
<evidence type="ECO:0000313" key="3">
    <source>
        <dbReference type="Proteomes" id="UP000294535"/>
    </source>
</evidence>
<dbReference type="PANTHER" id="PTHR11695:SF648">
    <property type="entry name" value="ZINC-BINDING OXIDOREDUCTASE"/>
    <property type="match status" value="1"/>
</dbReference>